<dbReference type="STRING" id="427683.A5481_10515"/>
<dbReference type="Pfam" id="PF20126">
    <property type="entry name" value="TumE"/>
    <property type="match status" value="1"/>
</dbReference>
<dbReference type="Proteomes" id="UP000078316">
    <property type="component" value="Unassembled WGS sequence"/>
</dbReference>
<evidence type="ECO:0000313" key="2">
    <source>
        <dbReference type="Proteomes" id="UP000078316"/>
    </source>
</evidence>
<reference evidence="1 2" key="1">
    <citation type="submission" date="2016-04" db="EMBL/GenBank/DDBJ databases">
        <authorList>
            <person name="Evans L.H."/>
            <person name="Alamgir A."/>
            <person name="Owens N."/>
            <person name="Weber N.D."/>
            <person name="Virtaneva K."/>
            <person name="Barbian K."/>
            <person name="Babar A."/>
            <person name="Rosenke K."/>
        </authorList>
    </citation>
    <scope>NUCLEOTIDE SEQUENCE [LARGE SCALE GENOMIC DNA]</scope>
    <source>
        <strain evidence="1 2">PMB02</strain>
    </source>
</reference>
<gene>
    <name evidence="1" type="ORF">A5481_10515</name>
</gene>
<protein>
    <submittedName>
        <fullName evidence="1">Uncharacterized protein</fullName>
    </submittedName>
</protein>
<name>A0A179SFR0_9HYPH</name>
<evidence type="ECO:0000313" key="1">
    <source>
        <dbReference type="EMBL" id="OAS25333.1"/>
    </source>
</evidence>
<comment type="caution">
    <text evidence="1">The sequence shown here is derived from an EMBL/GenBank/DDBJ whole genome shotgun (WGS) entry which is preliminary data.</text>
</comment>
<accession>A0A179SFR0</accession>
<dbReference type="EMBL" id="LWHQ01000017">
    <property type="protein sequence ID" value="OAS25333.1"/>
    <property type="molecule type" value="Genomic_DNA"/>
</dbReference>
<organism evidence="1 2">
    <name type="scientific">Methylobacterium platani</name>
    <dbReference type="NCBI Taxonomy" id="427683"/>
    <lineage>
        <taxon>Bacteria</taxon>
        <taxon>Pseudomonadati</taxon>
        <taxon>Pseudomonadota</taxon>
        <taxon>Alphaproteobacteria</taxon>
        <taxon>Hyphomicrobiales</taxon>
        <taxon>Methylobacteriaceae</taxon>
        <taxon>Methylobacterium</taxon>
    </lineage>
</organism>
<dbReference type="InterPro" id="IPR045397">
    <property type="entry name" value="TumE-like"/>
</dbReference>
<dbReference type="OrthoDB" id="7451512at2"/>
<sequence length="98" mass="11637">MRAELLIRRRVAFGERDFAELVVWRVPTPVPPTDHGFKYRLVYVVDGIRVIGFDNERGKGDHRHDEGRETPYRFRDVDRLLDDFVEAVETWRKSHGKD</sequence>
<dbReference type="AlphaFoldDB" id="A0A179SFR0"/>
<proteinExistence type="predicted"/>